<dbReference type="InterPro" id="IPR000470">
    <property type="entry name" value="CbxX/CfqX_mono"/>
</dbReference>
<dbReference type="PANTHER" id="PTHR43392:SF2">
    <property type="entry name" value="AAA-TYPE ATPASE FAMILY PROTEIN _ ANKYRIN REPEAT FAMILY PROTEIN"/>
    <property type="match status" value="1"/>
</dbReference>
<dbReference type="KEGG" id="ntt:TAO_1266"/>
<dbReference type="CDD" id="cd00009">
    <property type="entry name" value="AAA"/>
    <property type="match status" value="1"/>
</dbReference>
<keyword evidence="3" id="KW-0067">ATP-binding</keyword>
<gene>
    <name evidence="6" type="ORF">TAO_1266</name>
</gene>
<dbReference type="EMBL" id="AP014836">
    <property type="protein sequence ID" value="BAW80636.1"/>
    <property type="molecule type" value="Genomic_DNA"/>
</dbReference>
<dbReference type="InterPro" id="IPR041627">
    <property type="entry name" value="AAA_lid_6"/>
</dbReference>
<dbReference type="GO" id="GO:0016887">
    <property type="term" value="F:ATP hydrolysis activity"/>
    <property type="evidence" value="ECO:0007669"/>
    <property type="project" value="InterPro"/>
</dbReference>
<dbReference type="GO" id="GO:0005524">
    <property type="term" value="F:ATP binding"/>
    <property type="evidence" value="ECO:0007669"/>
    <property type="project" value="UniProtKB-KW"/>
</dbReference>
<dbReference type="PRINTS" id="PR00820">
    <property type="entry name" value="CBXXCFQX"/>
</dbReference>
<evidence type="ECO:0000313" key="6">
    <source>
        <dbReference type="EMBL" id="BAW80636.1"/>
    </source>
</evidence>
<feature type="region of interest" description="Disordered" evidence="4">
    <location>
        <begin position="1"/>
        <end position="22"/>
    </location>
</feature>
<dbReference type="InterPro" id="IPR003593">
    <property type="entry name" value="AAA+_ATPase"/>
</dbReference>
<evidence type="ECO:0000256" key="1">
    <source>
        <dbReference type="ARBA" id="ARBA00010378"/>
    </source>
</evidence>
<keyword evidence="7" id="KW-1185">Reference proteome</keyword>
<evidence type="ECO:0000256" key="4">
    <source>
        <dbReference type="SAM" id="MobiDB-lite"/>
    </source>
</evidence>
<dbReference type="Pfam" id="PF00004">
    <property type="entry name" value="AAA"/>
    <property type="match status" value="1"/>
</dbReference>
<dbReference type="InterPro" id="IPR027417">
    <property type="entry name" value="P-loop_NTPase"/>
</dbReference>
<accession>A0A1Q2SNB9</accession>
<dbReference type="RefSeq" id="WP_231910613.1">
    <property type="nucleotide sequence ID" value="NZ_AP014836.1"/>
</dbReference>
<dbReference type="InterPro" id="IPR050773">
    <property type="entry name" value="CbxX/CfxQ_RuBisCO_ESX"/>
</dbReference>
<proteinExistence type="inferred from homology"/>
<dbReference type="InterPro" id="IPR000641">
    <property type="entry name" value="CbxX/CfxQ"/>
</dbReference>
<protein>
    <submittedName>
        <fullName evidence="6">Rubisco-expression protein CbbX</fullName>
    </submittedName>
</protein>
<evidence type="ECO:0000313" key="7">
    <source>
        <dbReference type="Proteomes" id="UP000243679"/>
    </source>
</evidence>
<dbReference type="Pfam" id="PF17866">
    <property type="entry name" value="AAA_lid_6"/>
    <property type="match status" value="1"/>
</dbReference>
<sequence length="315" mass="35849">MNNAENGSAMKHQTGCESDTPVDLDAEFKSSNIQEVLDKLDRELIGLKPIKTRIHEIAALLLVDRLRRQFELTSETPTLHMSFTGNPGTGKTTVALRMGEILKRLGYVREGHLVTVTRDDLVGQYIGHTAPKTKEVIKKAMGGVLFIDEAYYLYKPENERDYGQESIEILLQVMENNRDDLVVILAGYKDKMDRFFMSNPGMRSRIAHHLDFPDYSSGELMAIAKLMLASQNYRFSTTGEQAFVEYIPQRMKLTHFANARSIRNALDRARLRQANRLFASRGKKLTQLDLITIEAEDIRASRVFLEGTPDDHLRN</sequence>
<dbReference type="NCBIfam" id="TIGR02880">
    <property type="entry name" value="cbbX_cfxQ"/>
    <property type="match status" value="1"/>
</dbReference>
<evidence type="ECO:0000256" key="3">
    <source>
        <dbReference type="ARBA" id="ARBA00022840"/>
    </source>
</evidence>
<dbReference type="AlphaFoldDB" id="A0A1Q2SNB9"/>
<dbReference type="Gene3D" id="1.10.8.60">
    <property type="match status" value="1"/>
</dbReference>
<organism evidence="6 7">
    <name type="scientific">Candidatus Nitrosoglobus terrae</name>
    <dbReference type="NCBI Taxonomy" id="1630141"/>
    <lineage>
        <taxon>Bacteria</taxon>
        <taxon>Pseudomonadati</taxon>
        <taxon>Pseudomonadota</taxon>
        <taxon>Gammaproteobacteria</taxon>
        <taxon>Chromatiales</taxon>
        <taxon>Chromatiaceae</taxon>
        <taxon>Candidatus Nitrosoglobus</taxon>
    </lineage>
</organism>
<dbReference type="SMART" id="SM00382">
    <property type="entry name" value="AAA"/>
    <property type="match status" value="1"/>
</dbReference>
<name>A0A1Q2SNB9_9GAMM</name>
<evidence type="ECO:0000259" key="5">
    <source>
        <dbReference type="SMART" id="SM00382"/>
    </source>
</evidence>
<dbReference type="Gene3D" id="3.40.50.300">
    <property type="entry name" value="P-loop containing nucleotide triphosphate hydrolases"/>
    <property type="match status" value="1"/>
</dbReference>
<keyword evidence="2" id="KW-0547">Nucleotide-binding</keyword>
<feature type="domain" description="AAA+ ATPase" evidence="5">
    <location>
        <begin position="77"/>
        <end position="213"/>
    </location>
</feature>
<evidence type="ECO:0000256" key="2">
    <source>
        <dbReference type="ARBA" id="ARBA00022741"/>
    </source>
</evidence>
<comment type="similarity">
    <text evidence="1">Belongs to the CbxX/CfxQ family.</text>
</comment>
<dbReference type="FunFam" id="3.40.50.300:FF:000216">
    <property type="entry name" value="Type VII secretion ATPase EccA"/>
    <property type="match status" value="1"/>
</dbReference>
<dbReference type="SUPFAM" id="SSF52540">
    <property type="entry name" value="P-loop containing nucleoside triphosphate hydrolases"/>
    <property type="match status" value="1"/>
</dbReference>
<dbReference type="Proteomes" id="UP000243679">
    <property type="component" value="Chromosome"/>
</dbReference>
<reference evidence="6 7" key="1">
    <citation type="journal article" date="2017" name="ISME J.">
        <title>An acid-tolerant ammonia-oxidizing ?-proteobacterium from soil.</title>
        <authorList>
            <person name="Hayatsu M."/>
            <person name="Tago K."/>
            <person name="Uchiyama I."/>
            <person name="Toyoda A."/>
            <person name="Wang Y."/>
            <person name="Shimomura Y."/>
            <person name="Okubo T."/>
            <person name="Kurisu F."/>
            <person name="Hirono Y."/>
            <person name="Nonaka K."/>
            <person name="Akiyama H."/>
            <person name="Itoh T."/>
            <person name="Takami H."/>
        </authorList>
    </citation>
    <scope>NUCLEOTIDE SEQUENCE [LARGE SCALE GENOMIC DNA]</scope>
    <source>
        <strain evidence="6 7">TAO100</strain>
    </source>
</reference>
<dbReference type="PRINTS" id="PR00819">
    <property type="entry name" value="CBXCFQXSUPER"/>
</dbReference>
<dbReference type="InterPro" id="IPR003959">
    <property type="entry name" value="ATPase_AAA_core"/>
</dbReference>
<dbReference type="PANTHER" id="PTHR43392">
    <property type="entry name" value="AAA-TYPE ATPASE FAMILY PROTEIN / ANKYRIN REPEAT FAMILY PROTEIN"/>
    <property type="match status" value="1"/>
</dbReference>